<feature type="compositionally biased region" description="Polar residues" evidence="12">
    <location>
        <begin position="524"/>
        <end position="541"/>
    </location>
</feature>
<dbReference type="GO" id="GO:0000289">
    <property type="term" value="P:nuclear-transcribed mRNA poly(A) tail shortening"/>
    <property type="evidence" value="ECO:0007669"/>
    <property type="project" value="TreeGrafter"/>
</dbReference>
<comment type="subcellular location">
    <subcellularLocation>
        <location evidence="1">Cell projection</location>
        <location evidence="1">Dendrite</location>
    </subcellularLocation>
    <subcellularLocation>
        <location evidence="2">Cytoplasm</location>
    </subcellularLocation>
    <subcellularLocation>
        <location evidence="8">Synapse</location>
        <location evidence="8">Synaptosome</location>
    </subcellularLocation>
</comment>
<dbReference type="FunFam" id="1.10.150.50:FF:000013">
    <property type="entry name" value="Protein Smaug homolog 1 isoform 2"/>
    <property type="match status" value="1"/>
</dbReference>
<dbReference type="GO" id="GO:0000932">
    <property type="term" value="C:P-body"/>
    <property type="evidence" value="ECO:0007669"/>
    <property type="project" value="TreeGrafter"/>
</dbReference>
<keyword evidence="7" id="KW-0770">Synapse</keyword>
<dbReference type="InterPro" id="IPR037093">
    <property type="entry name" value="PHAT_dom_sf"/>
</dbReference>
<feature type="compositionally biased region" description="Polar residues" evidence="12">
    <location>
        <begin position="506"/>
        <end position="516"/>
    </location>
</feature>
<keyword evidence="5" id="KW-0678">Repressor</keyword>
<reference evidence="14" key="2">
    <citation type="submission" date="2025-09" db="UniProtKB">
        <authorList>
            <consortium name="Ensembl"/>
        </authorList>
    </citation>
    <scope>IDENTIFICATION</scope>
</reference>
<dbReference type="GO" id="GO:0030371">
    <property type="term" value="F:translation repressor activity"/>
    <property type="evidence" value="ECO:0007669"/>
    <property type="project" value="InterPro"/>
</dbReference>
<evidence type="ECO:0000256" key="6">
    <source>
        <dbReference type="ARBA" id="ARBA00022599"/>
    </source>
</evidence>
<keyword evidence="6" id="KW-0771">Synaptosome</keyword>
<evidence type="ECO:0000313" key="15">
    <source>
        <dbReference type="Proteomes" id="UP000694569"/>
    </source>
</evidence>
<dbReference type="InterPro" id="IPR058599">
    <property type="entry name" value="PHAT_Smg/ZCCHC2-like"/>
</dbReference>
<dbReference type="Gene3D" id="1.10.150.50">
    <property type="entry name" value="Transcription Factor, Ets-1"/>
    <property type="match status" value="1"/>
</dbReference>
<evidence type="ECO:0000256" key="2">
    <source>
        <dbReference type="ARBA" id="ARBA00004496"/>
    </source>
</evidence>
<feature type="region of interest" description="Disordered" evidence="12">
    <location>
        <begin position="319"/>
        <end position="372"/>
    </location>
</feature>
<dbReference type="Pfam" id="PF00536">
    <property type="entry name" value="SAM_1"/>
    <property type="match status" value="1"/>
</dbReference>
<dbReference type="AlphaFoldDB" id="A0A8C5Q254"/>
<evidence type="ECO:0000256" key="1">
    <source>
        <dbReference type="ARBA" id="ARBA00004279"/>
    </source>
</evidence>
<dbReference type="PANTHER" id="PTHR12515">
    <property type="entry name" value="STERILE ALPHA MOTIF DOMAIN CONTAINING PROTEIN 4-RELATED"/>
    <property type="match status" value="1"/>
</dbReference>
<evidence type="ECO:0000256" key="12">
    <source>
        <dbReference type="SAM" id="MobiDB-lite"/>
    </source>
</evidence>
<dbReference type="OrthoDB" id="2155283at2759"/>
<name>A0A8C5Q254_9ANUR</name>
<dbReference type="GO" id="GO:0030425">
    <property type="term" value="C:dendrite"/>
    <property type="evidence" value="ECO:0007669"/>
    <property type="project" value="UniProtKB-SubCell"/>
</dbReference>
<reference evidence="14" key="1">
    <citation type="submission" date="2025-08" db="UniProtKB">
        <authorList>
            <consortium name="Ensembl"/>
        </authorList>
    </citation>
    <scope>IDENTIFICATION</scope>
</reference>
<dbReference type="PANTHER" id="PTHR12515:SF9">
    <property type="entry name" value="PROTEIN SMAUG HOMOLOG 2"/>
    <property type="match status" value="1"/>
</dbReference>
<proteinExistence type="inferred from homology"/>
<accession>A0A8C5Q254</accession>
<dbReference type="Proteomes" id="UP000694569">
    <property type="component" value="Unplaced"/>
</dbReference>
<comment type="similarity">
    <text evidence="3">Belongs to the SMAUG family.</text>
</comment>
<feature type="region of interest" description="Disordered" evidence="12">
    <location>
        <begin position="493"/>
        <end position="558"/>
    </location>
</feature>
<evidence type="ECO:0000256" key="8">
    <source>
        <dbReference type="ARBA" id="ARBA00034102"/>
    </source>
</evidence>
<feature type="region of interest" description="Disordered" evidence="12">
    <location>
        <begin position="161"/>
        <end position="191"/>
    </location>
</feature>
<dbReference type="InterPro" id="IPR050897">
    <property type="entry name" value="SMAUG/VTS1_RNA-bind"/>
</dbReference>
<dbReference type="InterPro" id="IPR001660">
    <property type="entry name" value="SAM"/>
</dbReference>
<evidence type="ECO:0000256" key="10">
    <source>
        <dbReference type="ARBA" id="ARBA00041298"/>
    </source>
</evidence>
<evidence type="ECO:0000256" key="3">
    <source>
        <dbReference type="ARBA" id="ARBA00008232"/>
    </source>
</evidence>
<dbReference type="GO" id="GO:0003729">
    <property type="term" value="F:mRNA binding"/>
    <property type="evidence" value="ECO:0007669"/>
    <property type="project" value="TreeGrafter"/>
</dbReference>
<evidence type="ECO:0000313" key="14">
    <source>
        <dbReference type="Ensembl" id="ENSLLEP00000031719.1"/>
    </source>
</evidence>
<protein>
    <recommendedName>
        <fullName evidence="9">Protein Smaug homolog 1</fullName>
    </recommendedName>
    <alternativeName>
        <fullName evidence="10">Sterile alpha motif domain-containing protein 4A</fullName>
    </alternativeName>
</protein>
<dbReference type="InterPro" id="IPR037634">
    <property type="entry name" value="Smaug_SAM"/>
</dbReference>
<evidence type="ECO:0000256" key="5">
    <source>
        <dbReference type="ARBA" id="ARBA00022491"/>
    </source>
</evidence>
<dbReference type="GO" id="GO:0045202">
    <property type="term" value="C:synapse"/>
    <property type="evidence" value="ECO:0007669"/>
    <property type="project" value="UniProtKB-SubCell"/>
</dbReference>
<evidence type="ECO:0000259" key="13">
    <source>
        <dbReference type="SMART" id="SM00454"/>
    </source>
</evidence>
<evidence type="ECO:0000256" key="4">
    <source>
        <dbReference type="ARBA" id="ARBA00022490"/>
    </source>
</evidence>
<dbReference type="Pfam" id="PF26034">
    <property type="entry name" value="PHAT_SMAUG"/>
    <property type="match status" value="1"/>
</dbReference>
<evidence type="ECO:0000256" key="11">
    <source>
        <dbReference type="ARBA" id="ARBA00055178"/>
    </source>
</evidence>
<keyword evidence="4" id="KW-0963">Cytoplasm</keyword>
<dbReference type="Ensembl" id="ENSLLET00000032936.1">
    <property type="protein sequence ID" value="ENSLLEP00000031719.1"/>
    <property type="gene ID" value="ENSLLEG00000019903.1"/>
</dbReference>
<dbReference type="SUPFAM" id="SSF47769">
    <property type="entry name" value="SAM/Pointed domain"/>
    <property type="match status" value="1"/>
</dbReference>
<keyword evidence="15" id="KW-1185">Reference proteome</keyword>
<evidence type="ECO:0000256" key="7">
    <source>
        <dbReference type="ARBA" id="ARBA00023018"/>
    </source>
</evidence>
<sequence>MKFRDQVSTLSDWFKGWNECEQTVALLSLLKRISRTQARFLQLCLEHSLSDCTEIHVLENEANSAVLISQWHQESKETVISLLLSHLPLLQPRNTEAKCEYMKLLQKVLAYTTESNSYIEESRQLLSYALIHPATTLDDRNSLALWLNHLEERLSSSYNRHGRADATSGHVRQGSDEWQVPSDSGVGEAMHSWQDRPLRENGLMPFHSSSSVPSAMQSVGSSADVPTWLKSLRLHKYASLFSQMSYDEMMTLTEQHLESQNVTKGARHKIALSIQKLRERQSVLRSLEKDILEGGGNVRNALQELQQIIITPIKYYRPTKGAASDQPPPERLLQDSSSKGPDENEPPPGLPTDGFQQPCTPACDAEPAVPPIAEGDIPGQLTRVLGKVCTQLLVSRPDEENITCYLQLLEKCLAHEAFTETQKKRLLSWKQQVLKLFRTIPRKALLEMQGWAFASNSLPIAGSVGASLARRGQRAFPLPPRAVATPRIGVMSPGSIGGVSPRHSLASPSSGSQGRQSLWFANPGGSNSMPCQSHSSVQRTHSLPLHSSPHGILKFPPDCQGPGADLEINPRLESLCLSMTEHALEEGTDKTSTI</sequence>
<dbReference type="InterPro" id="IPR013761">
    <property type="entry name" value="SAM/pointed_sf"/>
</dbReference>
<dbReference type="SMART" id="SM00454">
    <property type="entry name" value="SAM"/>
    <property type="match status" value="1"/>
</dbReference>
<evidence type="ECO:0000256" key="9">
    <source>
        <dbReference type="ARBA" id="ARBA00041183"/>
    </source>
</evidence>
<dbReference type="CDD" id="cd09557">
    <property type="entry name" value="SAM_Smaug"/>
    <property type="match status" value="1"/>
</dbReference>
<comment type="function">
    <text evidence="11">Acts as a translational repressor.</text>
</comment>
<dbReference type="Gene3D" id="1.25.40.170">
    <property type="entry name" value="Smaug, PHAT domain"/>
    <property type="match status" value="2"/>
</dbReference>
<dbReference type="GeneTree" id="ENSGT00940000159702"/>
<organism evidence="14 15">
    <name type="scientific">Leptobrachium leishanense</name>
    <name type="common">Leishan spiny toad</name>
    <dbReference type="NCBI Taxonomy" id="445787"/>
    <lineage>
        <taxon>Eukaryota</taxon>
        <taxon>Metazoa</taxon>
        <taxon>Chordata</taxon>
        <taxon>Craniata</taxon>
        <taxon>Vertebrata</taxon>
        <taxon>Euteleostomi</taxon>
        <taxon>Amphibia</taxon>
        <taxon>Batrachia</taxon>
        <taxon>Anura</taxon>
        <taxon>Pelobatoidea</taxon>
        <taxon>Megophryidae</taxon>
        <taxon>Leptobrachium</taxon>
    </lineage>
</organism>
<gene>
    <name evidence="14" type="primary">SAMD4B</name>
</gene>
<feature type="domain" description="SAM" evidence="13">
    <location>
        <begin position="217"/>
        <end position="280"/>
    </location>
</feature>